<proteinExistence type="predicted"/>
<organism evidence="1 2">
    <name type="scientific">Bacillus toyonensis</name>
    <dbReference type="NCBI Taxonomy" id="155322"/>
    <lineage>
        <taxon>Bacteria</taxon>
        <taxon>Bacillati</taxon>
        <taxon>Bacillota</taxon>
        <taxon>Bacilli</taxon>
        <taxon>Bacillales</taxon>
        <taxon>Bacillaceae</taxon>
        <taxon>Bacillus</taxon>
        <taxon>Bacillus cereus group</taxon>
    </lineage>
</organism>
<reference evidence="1 2" key="1">
    <citation type="submission" date="2017-09" db="EMBL/GenBank/DDBJ databases">
        <title>Large-scale bioinformatics analysis of Bacillus genomes uncovers conserved roles of natural products in bacterial physiology.</title>
        <authorList>
            <consortium name="Agbiome Team Llc"/>
            <person name="Bleich R.M."/>
            <person name="Kirk G.J."/>
            <person name="Santa Maria K.C."/>
            <person name="Allen S.E."/>
            <person name="Farag S."/>
            <person name="Shank E.A."/>
            <person name="Bowers A."/>
        </authorList>
    </citation>
    <scope>NUCLEOTIDE SEQUENCE [LARGE SCALE GENOMIC DNA]</scope>
    <source>
        <strain evidence="1 2">AFS027958</strain>
    </source>
</reference>
<protein>
    <recommendedName>
        <fullName evidence="3">Metal-dependent hydrolase</fullName>
    </recommendedName>
</protein>
<dbReference type="AlphaFoldDB" id="A0AB36SEX3"/>
<dbReference type="Proteomes" id="UP000220934">
    <property type="component" value="Unassembled WGS sequence"/>
</dbReference>
<evidence type="ECO:0008006" key="3">
    <source>
        <dbReference type="Google" id="ProtNLM"/>
    </source>
</evidence>
<gene>
    <name evidence="1" type="ORF">CN596_26685</name>
</gene>
<accession>A0AB36SEX3</accession>
<dbReference type="PANTHER" id="PTHR35531:SF1">
    <property type="entry name" value="INNER MEMBRANE PROTEIN YBCI-RELATED"/>
    <property type="match status" value="1"/>
</dbReference>
<dbReference type="InterPro" id="IPR007404">
    <property type="entry name" value="YdjM-like"/>
</dbReference>
<evidence type="ECO:0000313" key="1">
    <source>
        <dbReference type="EMBL" id="PEN47979.1"/>
    </source>
</evidence>
<evidence type="ECO:0000313" key="2">
    <source>
        <dbReference type="Proteomes" id="UP000220934"/>
    </source>
</evidence>
<sequence length="84" mass="8821">MRGPTHVAAGAASALIAHNYAGIGDDPYLLTATSIIGALIPDICHQGSTLGRKIPILSWGINKTFGHRTITHSLIFLFGITALL</sequence>
<comment type="caution">
    <text evidence="1">The sequence shown here is derived from an EMBL/GenBank/DDBJ whole genome shotgun (WGS) entry which is preliminary data.</text>
</comment>
<dbReference type="Pfam" id="PF04307">
    <property type="entry name" value="YdjM"/>
    <property type="match status" value="1"/>
</dbReference>
<name>A0AB36SEX3_9BACI</name>
<dbReference type="EMBL" id="NUAJ01000038">
    <property type="protein sequence ID" value="PEN47979.1"/>
    <property type="molecule type" value="Genomic_DNA"/>
</dbReference>
<dbReference type="PANTHER" id="PTHR35531">
    <property type="entry name" value="INNER MEMBRANE PROTEIN YBCI-RELATED"/>
    <property type="match status" value="1"/>
</dbReference>